<evidence type="ECO:0000259" key="1">
    <source>
        <dbReference type="PROSITE" id="PS51969"/>
    </source>
</evidence>
<dbReference type="GO" id="GO:0030246">
    <property type="term" value="F:carbohydrate binding"/>
    <property type="evidence" value="ECO:0007669"/>
    <property type="project" value="InterPro"/>
</dbReference>
<protein>
    <submittedName>
        <fullName evidence="2">Uncharacterized protein, isoform B</fullName>
    </submittedName>
</protein>
<gene>
    <name evidence="2" type="primary">Dana\GF19806</name>
    <name evidence="2" type="synonym">dana_GLEANR_22212</name>
    <name evidence="2" type="ORF">GF19806</name>
</gene>
<dbReference type="AlphaFoldDB" id="A0A0P8XM40"/>
<dbReference type="STRING" id="7217.A0A0P8XM40"/>
<dbReference type="InterPro" id="IPR043030">
    <property type="entry name" value="BGBP_N_sf"/>
</dbReference>
<dbReference type="InParanoid" id="A0A0P8XM40"/>
<reference evidence="2 3" key="1">
    <citation type="journal article" date="2007" name="Nature">
        <title>Evolution of genes and genomes on the Drosophila phylogeny.</title>
        <authorList>
            <consortium name="Drosophila 12 Genomes Consortium"/>
            <person name="Clark A.G."/>
            <person name="Eisen M.B."/>
            <person name="Smith D.R."/>
            <person name="Bergman C.M."/>
            <person name="Oliver B."/>
            <person name="Markow T.A."/>
            <person name="Kaufman T.C."/>
            <person name="Kellis M."/>
            <person name="Gelbart W."/>
            <person name="Iyer V.N."/>
            <person name="Pollard D.A."/>
            <person name="Sackton T.B."/>
            <person name="Larracuente A.M."/>
            <person name="Singh N.D."/>
            <person name="Abad J.P."/>
            <person name="Abt D.N."/>
            <person name="Adryan B."/>
            <person name="Aguade M."/>
            <person name="Akashi H."/>
            <person name="Anderson W.W."/>
            <person name="Aquadro C.F."/>
            <person name="Ardell D.H."/>
            <person name="Arguello R."/>
            <person name="Artieri C.G."/>
            <person name="Barbash D.A."/>
            <person name="Barker D."/>
            <person name="Barsanti P."/>
            <person name="Batterham P."/>
            <person name="Batzoglou S."/>
            <person name="Begun D."/>
            <person name="Bhutkar A."/>
            <person name="Blanco E."/>
            <person name="Bosak S.A."/>
            <person name="Bradley R.K."/>
            <person name="Brand A.D."/>
            <person name="Brent M.R."/>
            <person name="Brooks A.N."/>
            <person name="Brown R.H."/>
            <person name="Butlin R.K."/>
            <person name="Caggese C."/>
            <person name="Calvi B.R."/>
            <person name="Bernardo de Carvalho A."/>
            <person name="Caspi A."/>
            <person name="Castrezana S."/>
            <person name="Celniker S.E."/>
            <person name="Chang J.L."/>
            <person name="Chapple C."/>
            <person name="Chatterji S."/>
            <person name="Chinwalla A."/>
            <person name="Civetta A."/>
            <person name="Clifton S.W."/>
            <person name="Comeron J.M."/>
            <person name="Costello J.C."/>
            <person name="Coyne J.A."/>
            <person name="Daub J."/>
            <person name="David R.G."/>
            <person name="Delcher A.L."/>
            <person name="Delehaunty K."/>
            <person name="Do C.B."/>
            <person name="Ebling H."/>
            <person name="Edwards K."/>
            <person name="Eickbush T."/>
            <person name="Evans J.D."/>
            <person name="Filipski A."/>
            <person name="Findeiss S."/>
            <person name="Freyhult E."/>
            <person name="Fulton L."/>
            <person name="Fulton R."/>
            <person name="Garcia A.C."/>
            <person name="Gardiner A."/>
            <person name="Garfield D.A."/>
            <person name="Garvin B.E."/>
            <person name="Gibson G."/>
            <person name="Gilbert D."/>
            <person name="Gnerre S."/>
            <person name="Godfrey J."/>
            <person name="Good R."/>
            <person name="Gotea V."/>
            <person name="Gravely B."/>
            <person name="Greenberg A.J."/>
            <person name="Griffiths-Jones S."/>
            <person name="Gross S."/>
            <person name="Guigo R."/>
            <person name="Gustafson E.A."/>
            <person name="Haerty W."/>
            <person name="Hahn M.W."/>
            <person name="Halligan D.L."/>
            <person name="Halpern A.L."/>
            <person name="Halter G.M."/>
            <person name="Han M.V."/>
            <person name="Heger A."/>
            <person name="Hillier L."/>
            <person name="Hinrichs A.S."/>
            <person name="Holmes I."/>
            <person name="Hoskins R.A."/>
            <person name="Hubisz M.J."/>
            <person name="Hultmark D."/>
            <person name="Huntley M.A."/>
            <person name="Jaffe D.B."/>
            <person name="Jagadeeshan S."/>
            <person name="Jeck W.R."/>
            <person name="Johnson J."/>
            <person name="Jones C.D."/>
            <person name="Jordan W.C."/>
            <person name="Karpen G.H."/>
            <person name="Kataoka E."/>
            <person name="Keightley P.D."/>
            <person name="Kheradpour P."/>
            <person name="Kirkness E.F."/>
            <person name="Koerich L.B."/>
            <person name="Kristiansen K."/>
            <person name="Kudrna D."/>
            <person name="Kulathinal R.J."/>
            <person name="Kumar S."/>
            <person name="Kwok R."/>
            <person name="Lander E."/>
            <person name="Langley C.H."/>
            <person name="Lapoint R."/>
            <person name="Lazzaro B.P."/>
            <person name="Lee S.J."/>
            <person name="Levesque L."/>
            <person name="Li R."/>
            <person name="Lin C.F."/>
            <person name="Lin M.F."/>
            <person name="Lindblad-Toh K."/>
            <person name="Llopart A."/>
            <person name="Long M."/>
            <person name="Low L."/>
            <person name="Lozovsky E."/>
            <person name="Lu J."/>
            <person name="Luo M."/>
            <person name="Machado C.A."/>
            <person name="Makalowski W."/>
            <person name="Marzo M."/>
            <person name="Matsuda M."/>
            <person name="Matzkin L."/>
            <person name="McAllister B."/>
            <person name="McBride C.S."/>
            <person name="McKernan B."/>
            <person name="McKernan K."/>
            <person name="Mendez-Lago M."/>
            <person name="Minx P."/>
            <person name="Mollenhauer M.U."/>
            <person name="Montooth K."/>
            <person name="Mount S.M."/>
            <person name="Mu X."/>
            <person name="Myers E."/>
            <person name="Negre B."/>
            <person name="Newfeld S."/>
            <person name="Nielsen R."/>
            <person name="Noor M.A."/>
            <person name="O'Grady P."/>
            <person name="Pachter L."/>
            <person name="Papaceit M."/>
            <person name="Parisi M.J."/>
            <person name="Parisi M."/>
            <person name="Parts L."/>
            <person name="Pedersen J.S."/>
            <person name="Pesole G."/>
            <person name="Phillippy A.M."/>
            <person name="Ponting C.P."/>
            <person name="Pop M."/>
            <person name="Porcelli D."/>
            <person name="Powell J.R."/>
            <person name="Prohaska S."/>
            <person name="Pruitt K."/>
            <person name="Puig M."/>
            <person name="Quesneville H."/>
            <person name="Ram K.R."/>
            <person name="Rand D."/>
            <person name="Rasmussen M.D."/>
            <person name="Reed L.K."/>
            <person name="Reenan R."/>
            <person name="Reily A."/>
            <person name="Remington K.A."/>
            <person name="Rieger T.T."/>
            <person name="Ritchie M.G."/>
            <person name="Robin C."/>
            <person name="Rogers Y.H."/>
            <person name="Rohde C."/>
            <person name="Rozas J."/>
            <person name="Rubenfield M.J."/>
            <person name="Ruiz A."/>
            <person name="Russo S."/>
            <person name="Salzberg S.L."/>
            <person name="Sanchez-Gracia A."/>
            <person name="Saranga D.J."/>
            <person name="Sato H."/>
            <person name="Schaeffer S.W."/>
            <person name="Schatz M.C."/>
            <person name="Schlenke T."/>
            <person name="Schwartz R."/>
            <person name="Segarra C."/>
            <person name="Singh R.S."/>
            <person name="Sirot L."/>
            <person name="Sirota M."/>
            <person name="Sisneros N.B."/>
            <person name="Smith C.D."/>
            <person name="Smith T.F."/>
            <person name="Spieth J."/>
            <person name="Stage D.E."/>
            <person name="Stark A."/>
            <person name="Stephan W."/>
            <person name="Strausberg R.L."/>
            <person name="Strempel S."/>
            <person name="Sturgill D."/>
            <person name="Sutton G."/>
            <person name="Sutton G.G."/>
            <person name="Tao W."/>
            <person name="Teichmann S."/>
            <person name="Tobari Y.N."/>
            <person name="Tomimura Y."/>
            <person name="Tsolas J.M."/>
            <person name="Valente V.L."/>
            <person name="Venter E."/>
            <person name="Venter J.C."/>
            <person name="Vicario S."/>
            <person name="Vieira F.G."/>
            <person name="Vilella A.J."/>
            <person name="Villasante A."/>
            <person name="Walenz B."/>
            <person name="Wang J."/>
            <person name="Wasserman M."/>
            <person name="Watts T."/>
            <person name="Wilson D."/>
            <person name="Wilson R.K."/>
            <person name="Wing R.A."/>
            <person name="Wolfner M.F."/>
            <person name="Wong A."/>
            <person name="Wong G.K."/>
            <person name="Wu C.I."/>
            <person name="Wu G."/>
            <person name="Yamamoto D."/>
            <person name="Yang H.P."/>
            <person name="Yang S.P."/>
            <person name="Yorke J.A."/>
            <person name="Yoshida K."/>
            <person name="Zdobnov E."/>
            <person name="Zhang P."/>
            <person name="Zhang Y."/>
            <person name="Zimin A.V."/>
            <person name="Baldwin J."/>
            <person name="Abdouelleil A."/>
            <person name="Abdulkadir J."/>
            <person name="Abebe A."/>
            <person name="Abera B."/>
            <person name="Abreu J."/>
            <person name="Acer S.C."/>
            <person name="Aftuck L."/>
            <person name="Alexander A."/>
            <person name="An P."/>
            <person name="Anderson E."/>
            <person name="Anderson S."/>
            <person name="Arachi H."/>
            <person name="Azer M."/>
            <person name="Bachantsang P."/>
            <person name="Barry A."/>
            <person name="Bayul T."/>
            <person name="Berlin A."/>
            <person name="Bessette D."/>
            <person name="Bloom T."/>
            <person name="Blye J."/>
            <person name="Boguslavskiy L."/>
            <person name="Bonnet C."/>
            <person name="Boukhgalter B."/>
            <person name="Bourzgui I."/>
            <person name="Brown A."/>
            <person name="Cahill P."/>
            <person name="Channer S."/>
            <person name="Cheshatsang Y."/>
            <person name="Chuda L."/>
            <person name="Citroen M."/>
            <person name="Collymore A."/>
            <person name="Cooke P."/>
            <person name="Costello M."/>
            <person name="D'Aco K."/>
            <person name="Daza R."/>
            <person name="De Haan G."/>
            <person name="DeGray S."/>
            <person name="DeMaso C."/>
            <person name="Dhargay N."/>
            <person name="Dooley K."/>
            <person name="Dooley E."/>
            <person name="Doricent M."/>
            <person name="Dorje P."/>
            <person name="Dorjee K."/>
            <person name="Dupes A."/>
            <person name="Elong R."/>
            <person name="Falk J."/>
            <person name="Farina A."/>
            <person name="Faro S."/>
            <person name="Ferguson D."/>
            <person name="Fisher S."/>
            <person name="Foley C.D."/>
            <person name="Franke A."/>
            <person name="Friedrich D."/>
            <person name="Gadbois L."/>
            <person name="Gearin G."/>
            <person name="Gearin C.R."/>
            <person name="Giannoukos G."/>
            <person name="Goode T."/>
            <person name="Graham J."/>
            <person name="Grandbois E."/>
            <person name="Grewal S."/>
            <person name="Gyaltsen K."/>
            <person name="Hafez N."/>
            <person name="Hagos B."/>
            <person name="Hall J."/>
            <person name="Henson C."/>
            <person name="Hollinger A."/>
            <person name="Honan T."/>
            <person name="Huard M.D."/>
            <person name="Hughes L."/>
            <person name="Hurhula B."/>
            <person name="Husby M.E."/>
            <person name="Kamat A."/>
            <person name="Kanga B."/>
            <person name="Kashin S."/>
            <person name="Khazanovich D."/>
            <person name="Kisner P."/>
            <person name="Lance K."/>
            <person name="Lara M."/>
            <person name="Lee W."/>
            <person name="Lennon N."/>
            <person name="Letendre F."/>
            <person name="LeVine R."/>
            <person name="Lipovsky A."/>
            <person name="Liu X."/>
            <person name="Liu J."/>
            <person name="Liu S."/>
            <person name="Lokyitsang T."/>
            <person name="Lokyitsang Y."/>
            <person name="Lubonja R."/>
            <person name="Lui A."/>
            <person name="MacDonald P."/>
            <person name="Magnisalis V."/>
            <person name="Maru K."/>
            <person name="Matthews C."/>
            <person name="McCusker W."/>
            <person name="McDonough S."/>
            <person name="Mehta T."/>
            <person name="Meldrim J."/>
            <person name="Meneus L."/>
            <person name="Mihai O."/>
            <person name="Mihalev A."/>
            <person name="Mihova T."/>
            <person name="Mittelman R."/>
            <person name="Mlenga V."/>
            <person name="Montmayeur A."/>
            <person name="Mulrain L."/>
            <person name="Navidi A."/>
            <person name="Naylor J."/>
            <person name="Negash T."/>
            <person name="Nguyen T."/>
            <person name="Nguyen N."/>
            <person name="Nicol R."/>
            <person name="Norbu C."/>
            <person name="Norbu N."/>
            <person name="Novod N."/>
            <person name="O'Neill B."/>
            <person name="Osman S."/>
            <person name="Markiewicz E."/>
            <person name="Oyono O.L."/>
            <person name="Patti C."/>
            <person name="Phunkhang P."/>
            <person name="Pierre F."/>
            <person name="Priest M."/>
            <person name="Raghuraman S."/>
            <person name="Rege F."/>
            <person name="Reyes R."/>
            <person name="Rise C."/>
            <person name="Rogov P."/>
            <person name="Ross K."/>
            <person name="Ryan E."/>
            <person name="Settipalli S."/>
            <person name="Shea T."/>
            <person name="Sherpa N."/>
            <person name="Shi L."/>
            <person name="Shih D."/>
            <person name="Sparrow T."/>
            <person name="Spaulding J."/>
            <person name="Stalker J."/>
            <person name="Stange-Thomann N."/>
            <person name="Stavropoulos S."/>
            <person name="Stone C."/>
            <person name="Strader C."/>
            <person name="Tesfaye S."/>
            <person name="Thomson T."/>
            <person name="Thoulutsang Y."/>
            <person name="Thoulutsang D."/>
            <person name="Topham K."/>
            <person name="Topping I."/>
            <person name="Tsamla T."/>
            <person name="Vassiliev H."/>
            <person name="Vo A."/>
            <person name="Wangchuk T."/>
            <person name="Wangdi T."/>
            <person name="Weiand M."/>
            <person name="Wilkinson J."/>
            <person name="Wilson A."/>
            <person name="Yadav S."/>
            <person name="Young G."/>
            <person name="Yu Q."/>
            <person name="Zembek L."/>
            <person name="Zhong D."/>
            <person name="Zimmer A."/>
            <person name="Zwirko Z."/>
            <person name="Jaffe D.B."/>
            <person name="Alvarez P."/>
            <person name="Brockman W."/>
            <person name="Butler J."/>
            <person name="Chin C."/>
            <person name="Gnerre S."/>
            <person name="Grabherr M."/>
            <person name="Kleber M."/>
            <person name="Mauceli E."/>
            <person name="MacCallum I."/>
        </authorList>
    </citation>
    <scope>NUCLEOTIDE SEQUENCE [LARGE SCALE GENOMIC DNA]</scope>
    <source>
        <strain evidence="3">Tucson 14024-0371.13</strain>
    </source>
</reference>
<accession>A0A0P8XM40</accession>
<name>A0A0P8XM40_DROAN</name>
<dbReference type="EMBL" id="CH902619">
    <property type="protein sequence ID" value="KPU75777.1"/>
    <property type="molecule type" value="Genomic_DNA"/>
</dbReference>
<dbReference type="InterPro" id="IPR031756">
    <property type="entry name" value="BGBP_N"/>
</dbReference>
<dbReference type="Proteomes" id="UP000007801">
    <property type="component" value="Unassembled WGS sequence"/>
</dbReference>
<dbReference type="SMR" id="A0A0P8XM40"/>
<evidence type="ECO:0000313" key="2">
    <source>
        <dbReference type="EMBL" id="KPU75777.1"/>
    </source>
</evidence>
<feature type="domain" description="CBM39" evidence="1">
    <location>
        <begin position="131"/>
        <end position="229"/>
    </location>
</feature>
<feature type="domain" description="CBM39" evidence="1">
    <location>
        <begin position="4"/>
        <end position="104"/>
    </location>
</feature>
<proteinExistence type="predicted"/>
<dbReference type="Gene3D" id="2.60.40.2140">
    <property type="entry name" value="Beta-1,3-glucan-recognition protein, N-terminal domain"/>
    <property type="match status" value="2"/>
</dbReference>
<organism evidence="2 3">
    <name type="scientific">Drosophila ananassae</name>
    <name type="common">Fruit fly</name>
    <dbReference type="NCBI Taxonomy" id="7217"/>
    <lineage>
        <taxon>Eukaryota</taxon>
        <taxon>Metazoa</taxon>
        <taxon>Ecdysozoa</taxon>
        <taxon>Arthropoda</taxon>
        <taxon>Hexapoda</taxon>
        <taxon>Insecta</taxon>
        <taxon>Pterygota</taxon>
        <taxon>Neoptera</taxon>
        <taxon>Endopterygota</taxon>
        <taxon>Diptera</taxon>
        <taxon>Brachycera</taxon>
        <taxon>Muscomorpha</taxon>
        <taxon>Ephydroidea</taxon>
        <taxon>Drosophilidae</taxon>
        <taxon>Drosophila</taxon>
        <taxon>Sophophora</taxon>
    </lineage>
</organism>
<dbReference type="OrthoDB" id="4781at2759"/>
<dbReference type="Pfam" id="PF15886">
    <property type="entry name" value="CBM39"/>
    <property type="match status" value="2"/>
</dbReference>
<dbReference type="PROSITE" id="PS51969">
    <property type="entry name" value="CBM39"/>
    <property type="match status" value="2"/>
</dbReference>
<evidence type="ECO:0000313" key="3">
    <source>
        <dbReference type="Proteomes" id="UP000007801"/>
    </source>
</evidence>
<sequence>MSDFQVPDAKVSKLSPKGFEVSIPHKKGITLFAFHGQFNEPIRNLSEHEWAADIIKQTDGRWVYTNKEKIVEPGDTLYYWLTVRVKGVDYHAMHQTYKFGQKWRFFSWECTVTDMRVDRKRFIILFRMSGYQVPAAVVSPLLPQGFKVSIPHEEGITLFAFHGKLNKPIVNLSDQDWAADIIRPTKGRWVYENRDVLVRPKDVLFYWLTVRYLGKDYHAMGQQAQFTPQ</sequence>
<keyword evidence="3" id="KW-1185">Reference proteome</keyword>